<dbReference type="InterPro" id="IPR034115">
    <property type="entry name" value="M35_peptidyl-Lys"/>
</dbReference>
<evidence type="ECO:0000313" key="10">
    <source>
        <dbReference type="Proteomes" id="UP000019678"/>
    </source>
</evidence>
<sequence length="370" mass="40024">MDKALRGRFIGLLGGVVMMSLLGGCVAPGDEEDLDEDGDVAASELQITLSGGEAVLTADDEVTIDVTFTNTSSAPVRLLKWYLGGDKIQERLFEVTRDGEPVAYVGPMVKRGVPGDADYLSLEPGESLTRTVLLSEDYDLTEDGDYEVRYDVGALHEGAVLYTNVGQLRSKSMTMFLEGRWNERILPEETLGKAAGQSNALGYSGACTTSEQSTIASAVAAAQSYANESYNYLNTTTPSATNRYKTWFGAYTSSRWTTAKTHFNAIKNAFANQNVVVDCSCNDSYFAYVYPTAPYKIYVCNAFWSAPLTGTDSKAGTLVHEMSHFNAVAGTDDHAYGHTAAKKLATNTPTKALDNADNHEYFAENTPALP</sequence>
<dbReference type="InterPro" id="IPR050414">
    <property type="entry name" value="Fungal_M35_metalloproteases"/>
</dbReference>
<dbReference type="AlphaFoldDB" id="A0A017TEM4"/>
<evidence type="ECO:0000256" key="1">
    <source>
        <dbReference type="ARBA" id="ARBA00001947"/>
    </source>
</evidence>
<dbReference type="InterPro" id="IPR029463">
    <property type="entry name" value="Lys_MEP"/>
</dbReference>
<dbReference type="eggNOG" id="COG4104">
    <property type="taxonomic scope" value="Bacteria"/>
</dbReference>
<dbReference type="Proteomes" id="UP000019678">
    <property type="component" value="Unassembled WGS sequence"/>
</dbReference>
<dbReference type="GO" id="GO:0046872">
    <property type="term" value="F:metal ion binding"/>
    <property type="evidence" value="ECO:0007669"/>
    <property type="project" value="UniProtKB-KW"/>
</dbReference>
<feature type="domain" description="Lysine-specific metallo-endopeptidase" evidence="8">
    <location>
        <begin position="231"/>
        <end position="364"/>
    </location>
</feature>
<keyword evidence="3 9" id="KW-0645">Protease</keyword>
<dbReference type="CDD" id="cd11306">
    <property type="entry name" value="M35_peptidyl-Lys"/>
    <property type="match status" value="1"/>
</dbReference>
<dbReference type="SUPFAM" id="SSF55486">
    <property type="entry name" value="Metalloproteases ('zincins'), catalytic domain"/>
    <property type="match status" value="1"/>
</dbReference>
<evidence type="ECO:0000256" key="7">
    <source>
        <dbReference type="ARBA" id="ARBA00023049"/>
    </source>
</evidence>
<evidence type="ECO:0000313" key="9">
    <source>
        <dbReference type="EMBL" id="EYF07689.1"/>
    </source>
</evidence>
<reference evidence="9 10" key="1">
    <citation type="submission" date="2013-05" db="EMBL/GenBank/DDBJ databases">
        <title>Genome assembly of Chondromyces apiculatus DSM 436.</title>
        <authorList>
            <person name="Sharma G."/>
            <person name="Khatri I."/>
            <person name="Kaur C."/>
            <person name="Mayilraj S."/>
            <person name="Subramanian S."/>
        </authorList>
    </citation>
    <scope>NUCLEOTIDE SEQUENCE [LARGE SCALE GENOMIC DNA]</scope>
    <source>
        <strain evidence="9 10">DSM 436</strain>
    </source>
</reference>
<evidence type="ECO:0000259" key="8">
    <source>
        <dbReference type="SMART" id="SM01351"/>
    </source>
</evidence>
<keyword evidence="5" id="KW-0378">Hydrolase</keyword>
<evidence type="ECO:0000256" key="5">
    <source>
        <dbReference type="ARBA" id="ARBA00022801"/>
    </source>
</evidence>
<protein>
    <submittedName>
        <fullName evidence="9">Extracellular protease</fullName>
    </submittedName>
</protein>
<comment type="caution">
    <text evidence="9">The sequence shown here is derived from an EMBL/GenBank/DDBJ whole genome shotgun (WGS) entry which is preliminary data.</text>
</comment>
<dbReference type="GO" id="GO:0004222">
    <property type="term" value="F:metalloendopeptidase activity"/>
    <property type="evidence" value="ECO:0007669"/>
    <property type="project" value="InterPro"/>
</dbReference>
<comment type="cofactor">
    <cofactor evidence="1">
        <name>Zn(2+)</name>
        <dbReference type="ChEBI" id="CHEBI:29105"/>
    </cofactor>
</comment>
<dbReference type="PANTHER" id="PTHR37016">
    <property type="match status" value="1"/>
</dbReference>
<accession>A0A017TEM4</accession>
<gene>
    <name evidence="9" type="ORF">CAP_8190</name>
</gene>
<dbReference type="Gene3D" id="3.40.390.10">
    <property type="entry name" value="Collagenase (Catalytic Domain)"/>
    <property type="match status" value="1"/>
</dbReference>
<keyword evidence="6" id="KW-0862">Zinc</keyword>
<keyword evidence="4" id="KW-0479">Metal-binding</keyword>
<proteinExistence type="inferred from homology"/>
<dbReference type="GO" id="GO:0006508">
    <property type="term" value="P:proteolysis"/>
    <property type="evidence" value="ECO:0007669"/>
    <property type="project" value="UniProtKB-KW"/>
</dbReference>
<dbReference type="Pfam" id="PF14521">
    <property type="entry name" value="Aspzincin_M35"/>
    <property type="match status" value="1"/>
</dbReference>
<evidence type="ECO:0000256" key="2">
    <source>
        <dbReference type="ARBA" id="ARBA00010279"/>
    </source>
</evidence>
<keyword evidence="7" id="KW-0482">Metalloprotease</keyword>
<dbReference type="EMBL" id="ASRX01000008">
    <property type="protein sequence ID" value="EYF07689.1"/>
    <property type="molecule type" value="Genomic_DNA"/>
</dbReference>
<organism evidence="9 10">
    <name type="scientific">Chondromyces apiculatus DSM 436</name>
    <dbReference type="NCBI Taxonomy" id="1192034"/>
    <lineage>
        <taxon>Bacteria</taxon>
        <taxon>Pseudomonadati</taxon>
        <taxon>Myxococcota</taxon>
        <taxon>Polyangia</taxon>
        <taxon>Polyangiales</taxon>
        <taxon>Polyangiaceae</taxon>
        <taxon>Chondromyces</taxon>
    </lineage>
</organism>
<comment type="similarity">
    <text evidence="2">Belongs to the peptidase M35 family.</text>
</comment>
<dbReference type="PANTHER" id="PTHR37016:SF3">
    <property type="entry name" value="NEUTRAL PROTEASE 2-RELATED"/>
    <property type="match status" value="1"/>
</dbReference>
<dbReference type="InterPro" id="IPR024079">
    <property type="entry name" value="MetalloPept_cat_dom_sf"/>
</dbReference>
<evidence type="ECO:0000256" key="4">
    <source>
        <dbReference type="ARBA" id="ARBA00022723"/>
    </source>
</evidence>
<evidence type="ECO:0000256" key="3">
    <source>
        <dbReference type="ARBA" id="ARBA00022670"/>
    </source>
</evidence>
<dbReference type="STRING" id="1192034.CAP_8190"/>
<dbReference type="OrthoDB" id="7649992at2"/>
<name>A0A017TEM4_9BACT</name>
<dbReference type="SMART" id="SM01351">
    <property type="entry name" value="Aspzincin_M35"/>
    <property type="match status" value="1"/>
</dbReference>
<dbReference type="PROSITE" id="PS51257">
    <property type="entry name" value="PROKAR_LIPOPROTEIN"/>
    <property type="match status" value="1"/>
</dbReference>
<dbReference type="Gene3D" id="2.60.40.2970">
    <property type="match status" value="1"/>
</dbReference>
<keyword evidence="10" id="KW-1185">Reference proteome</keyword>
<evidence type="ECO:0000256" key="6">
    <source>
        <dbReference type="ARBA" id="ARBA00022833"/>
    </source>
</evidence>